<feature type="domain" description="F-box" evidence="1">
    <location>
        <begin position="35"/>
        <end position="81"/>
    </location>
</feature>
<dbReference type="AlphaFoldDB" id="A0ABD2ZLJ3"/>
<dbReference type="PANTHER" id="PTHR31672:SF13">
    <property type="entry name" value="F-BOX PROTEIN CPR30-LIKE"/>
    <property type="match status" value="1"/>
</dbReference>
<dbReference type="InterPro" id="IPR036047">
    <property type="entry name" value="F-box-like_dom_sf"/>
</dbReference>
<evidence type="ECO:0000259" key="1">
    <source>
        <dbReference type="PROSITE" id="PS50181"/>
    </source>
</evidence>
<reference evidence="2 3" key="1">
    <citation type="submission" date="2024-11" db="EMBL/GenBank/DDBJ databases">
        <title>A near-complete genome assembly of Cinchona calisaya.</title>
        <authorList>
            <person name="Lian D.C."/>
            <person name="Zhao X.W."/>
            <person name="Wei L."/>
        </authorList>
    </citation>
    <scope>NUCLEOTIDE SEQUENCE [LARGE SCALE GENOMIC DNA]</scope>
    <source>
        <tissue evidence="2">Nenye</tissue>
    </source>
</reference>
<evidence type="ECO:0000313" key="2">
    <source>
        <dbReference type="EMBL" id="KAL3519716.1"/>
    </source>
</evidence>
<dbReference type="SMART" id="SM00256">
    <property type="entry name" value="FBOX"/>
    <property type="match status" value="1"/>
</dbReference>
<proteinExistence type="predicted"/>
<protein>
    <recommendedName>
        <fullName evidence="1">F-box domain-containing protein</fullName>
    </recommendedName>
</protein>
<gene>
    <name evidence="2" type="ORF">ACH5RR_017865</name>
</gene>
<comment type="caution">
    <text evidence="2">The sequence shown here is derived from an EMBL/GenBank/DDBJ whole genome shotgun (WGS) entry which is preliminary data.</text>
</comment>
<dbReference type="InterPro" id="IPR001810">
    <property type="entry name" value="F-box_dom"/>
</dbReference>
<dbReference type="Gene3D" id="1.20.1280.50">
    <property type="match status" value="1"/>
</dbReference>
<dbReference type="InterPro" id="IPR050796">
    <property type="entry name" value="SCF_F-box_component"/>
</dbReference>
<keyword evidence="3" id="KW-1185">Reference proteome</keyword>
<evidence type="ECO:0000313" key="3">
    <source>
        <dbReference type="Proteomes" id="UP001630127"/>
    </source>
</evidence>
<dbReference type="PROSITE" id="PS50181">
    <property type="entry name" value="FBOX"/>
    <property type="match status" value="1"/>
</dbReference>
<dbReference type="SUPFAM" id="SSF81383">
    <property type="entry name" value="F-box domain"/>
    <property type="match status" value="1"/>
</dbReference>
<dbReference type="Proteomes" id="UP001630127">
    <property type="component" value="Unassembled WGS sequence"/>
</dbReference>
<organism evidence="2 3">
    <name type="scientific">Cinchona calisaya</name>
    <dbReference type="NCBI Taxonomy" id="153742"/>
    <lineage>
        <taxon>Eukaryota</taxon>
        <taxon>Viridiplantae</taxon>
        <taxon>Streptophyta</taxon>
        <taxon>Embryophyta</taxon>
        <taxon>Tracheophyta</taxon>
        <taxon>Spermatophyta</taxon>
        <taxon>Magnoliopsida</taxon>
        <taxon>eudicotyledons</taxon>
        <taxon>Gunneridae</taxon>
        <taxon>Pentapetalae</taxon>
        <taxon>asterids</taxon>
        <taxon>lamiids</taxon>
        <taxon>Gentianales</taxon>
        <taxon>Rubiaceae</taxon>
        <taxon>Cinchonoideae</taxon>
        <taxon>Cinchoneae</taxon>
        <taxon>Cinchona</taxon>
    </lineage>
</organism>
<name>A0ABD2ZLJ3_9GENT</name>
<dbReference type="Pfam" id="PF12937">
    <property type="entry name" value="F-box-like"/>
    <property type="match status" value="1"/>
</dbReference>
<sequence length="494" mass="56670">MLKICRMINYTVAALVNNRTKRLKLDHPETVKLDIPEELYLPNEILQDIFSRLPAKYVLRCASVCRRWKCLTMFDNDFALLHYEKQSSISSTTIVVEMHNYHDERRLNEGMADTILNTKKRLYSFDTLPRGETIKVDGKKAVKLCLDSEYRHVDAGEEDESTALFMSISSCGLLVFHHQNLYDMPFSSYCIILNPVTQHKLKITLPSHDKNSHRGLVYGLFFHPVMKELCLLMGQVPHKQQPPGYLLMRRLRYTLEFKLLNLGPSPSRWRSIPTRLEEYYQQPRLTSYGVIPPVIVDDVLYWITGNYEDIVNEIDYPTVPTACQEAVLAFDIKSQELYFLPHPHPFCPFSEHAVILHPYMNLIAIGGGADLGFLSLEQGGFGIWSLVKSETSNNIIVNKSSFDHHHQGGLWIKKYVLKTYPGLDTRFFEPIALLGEDDGQLLLLMNWRGVGLFVHDLKLGTTKLFETKRKDGVTVGASMCAHTHTFFSPHNNGY</sequence>
<dbReference type="EMBL" id="JBJUIK010000008">
    <property type="protein sequence ID" value="KAL3519716.1"/>
    <property type="molecule type" value="Genomic_DNA"/>
</dbReference>
<dbReference type="PANTHER" id="PTHR31672">
    <property type="entry name" value="BNACNNG10540D PROTEIN"/>
    <property type="match status" value="1"/>
</dbReference>
<accession>A0ABD2ZLJ3</accession>